<evidence type="ECO:0000256" key="6">
    <source>
        <dbReference type="ARBA" id="ARBA00022679"/>
    </source>
</evidence>
<name>D7G496_ECTSI</name>
<dbReference type="InParanoid" id="D7G496"/>
<dbReference type="Pfam" id="PF00560">
    <property type="entry name" value="LRR_1"/>
    <property type="match status" value="1"/>
</dbReference>
<dbReference type="FunFam" id="3.80.10.10:FF:000416">
    <property type="entry name" value="Probable leucine-rich repeat receptor-like protein kinase At5g63930"/>
    <property type="match status" value="1"/>
</dbReference>
<keyword evidence="5" id="KW-0433">Leucine-rich repeat</keyword>
<dbReference type="AlphaFoldDB" id="D7G496"/>
<dbReference type="Proteomes" id="UP000002630">
    <property type="component" value="Linkage Group LG15"/>
</dbReference>
<dbReference type="EC" id="2.7.11.1" evidence="2"/>
<evidence type="ECO:0000256" key="9">
    <source>
        <dbReference type="ARBA" id="ARBA00022737"/>
    </source>
</evidence>
<keyword evidence="19" id="KW-1185">Reference proteome</keyword>
<dbReference type="EMBL" id="FN649740">
    <property type="protein sequence ID" value="CBJ27111.1"/>
    <property type="molecule type" value="Genomic_DNA"/>
</dbReference>
<dbReference type="InterPro" id="IPR032675">
    <property type="entry name" value="LRR_dom_sf"/>
</dbReference>
<keyword evidence="9" id="KW-0677">Repeat</keyword>
<dbReference type="GO" id="GO:0005886">
    <property type="term" value="C:plasma membrane"/>
    <property type="evidence" value="ECO:0007669"/>
    <property type="project" value="UniProtKB-SubCell"/>
</dbReference>
<dbReference type="OrthoDB" id="47890at2759"/>
<dbReference type="InterPro" id="IPR001611">
    <property type="entry name" value="Leu-rich_rpt"/>
</dbReference>
<keyword evidence="7" id="KW-0812">Transmembrane</keyword>
<evidence type="ECO:0000256" key="11">
    <source>
        <dbReference type="ARBA" id="ARBA00022840"/>
    </source>
</evidence>
<keyword evidence="14" id="KW-0675">Receptor</keyword>
<keyword evidence="12" id="KW-1133">Transmembrane helix</keyword>
<evidence type="ECO:0000256" key="2">
    <source>
        <dbReference type="ARBA" id="ARBA00012513"/>
    </source>
</evidence>
<dbReference type="SUPFAM" id="SSF52058">
    <property type="entry name" value="L domain-like"/>
    <property type="match status" value="1"/>
</dbReference>
<proteinExistence type="predicted"/>
<dbReference type="GO" id="GO:0005524">
    <property type="term" value="F:ATP binding"/>
    <property type="evidence" value="ECO:0007669"/>
    <property type="project" value="UniProtKB-KW"/>
</dbReference>
<keyword evidence="15" id="KW-0325">Glycoprotein</keyword>
<dbReference type="FunFam" id="3.80.10.10:FF:000041">
    <property type="entry name" value="LRR receptor-like serine/threonine-protein kinase ERECTA"/>
    <property type="match status" value="1"/>
</dbReference>
<evidence type="ECO:0000313" key="19">
    <source>
        <dbReference type="Proteomes" id="UP000002630"/>
    </source>
</evidence>
<dbReference type="GO" id="GO:0004674">
    <property type="term" value="F:protein serine/threonine kinase activity"/>
    <property type="evidence" value="ECO:0007669"/>
    <property type="project" value="UniProtKB-EC"/>
</dbReference>
<dbReference type="Pfam" id="PF13855">
    <property type="entry name" value="LRR_8"/>
    <property type="match status" value="2"/>
</dbReference>
<comment type="subcellular location">
    <subcellularLocation>
        <location evidence="1">Cell membrane</location>
        <topology evidence="1">Single-pass type I membrane protein</topology>
    </subcellularLocation>
</comment>
<dbReference type="SMART" id="SM00369">
    <property type="entry name" value="LRR_TYP"/>
    <property type="match status" value="4"/>
</dbReference>
<dbReference type="PANTHER" id="PTHR27004:SF203">
    <property type="entry name" value="LEUCINE-RICH REPEAT-CONTAINING N-TERMINAL PLANT-TYPE DOMAIN-CONTAINING PROTEIN"/>
    <property type="match status" value="1"/>
</dbReference>
<keyword evidence="11" id="KW-0067">ATP-binding</keyword>
<gene>
    <name evidence="18" type="ORF">Esi_0055_0077</name>
</gene>
<dbReference type="eggNOG" id="ENOG502S8MQ">
    <property type="taxonomic scope" value="Eukaryota"/>
</dbReference>
<evidence type="ECO:0000256" key="13">
    <source>
        <dbReference type="ARBA" id="ARBA00023136"/>
    </source>
</evidence>
<protein>
    <recommendedName>
        <fullName evidence="2">non-specific serine/threonine protein kinase</fullName>
        <ecNumber evidence="2">2.7.11.1</ecNumber>
    </recommendedName>
</protein>
<sequence length="367" mass="40401">MQTSVHPRVQRGDMYTCTAVDRSRPTAPVPVYLVSQSSAFRARRAAYGGSPLKTTHDNTGQPFHTRSTSLLGASAPVAKRRLPSRRLPLAERGRGDQGNGRFQLFPATALVQSANCKEKAPFYKMAQTDRKALVALYNATGGVKWKNNQNWNTSAALSQWYRVEVNSQGRVVKLSLWNNNLQGPIPVEVGRLAVLEYLDLRANELTGAIPPEVGKLTALRWLNLRSNQLSGPIPPQLGDLSTLEILDLSWNKLDGNIPTELGDLRQLQLLLLNENHLTGAIPAQLGALNKLTRLDLSINQLSGPIPPELGELEALKSLYLSNNQLAGNIPPELGDLRQLQWLRLSENHLTGTYFIVMVGLVFSSIDP</sequence>
<keyword evidence="10" id="KW-0547">Nucleotide-binding</keyword>
<dbReference type="EMBL" id="FN648763">
    <property type="protein sequence ID" value="CBJ27111.1"/>
    <property type="molecule type" value="Genomic_DNA"/>
</dbReference>
<evidence type="ECO:0000313" key="18">
    <source>
        <dbReference type="EMBL" id="CBJ27111.1"/>
    </source>
</evidence>
<evidence type="ECO:0000256" key="14">
    <source>
        <dbReference type="ARBA" id="ARBA00023170"/>
    </source>
</evidence>
<evidence type="ECO:0000256" key="17">
    <source>
        <dbReference type="ARBA" id="ARBA00048679"/>
    </source>
</evidence>
<evidence type="ECO:0000256" key="8">
    <source>
        <dbReference type="ARBA" id="ARBA00022729"/>
    </source>
</evidence>
<keyword evidence="8" id="KW-0732">Signal</keyword>
<dbReference type="InterPro" id="IPR003591">
    <property type="entry name" value="Leu-rich_rpt_typical-subtyp"/>
</dbReference>
<keyword evidence="3" id="KW-1003">Cell membrane</keyword>
<accession>D7G496</accession>
<evidence type="ECO:0000256" key="3">
    <source>
        <dbReference type="ARBA" id="ARBA00022475"/>
    </source>
</evidence>
<keyword evidence="13" id="KW-0472">Membrane</keyword>
<keyword evidence="4" id="KW-0597">Phosphoprotein</keyword>
<organism evidence="18 19">
    <name type="scientific">Ectocarpus siliculosus</name>
    <name type="common">Brown alga</name>
    <name type="synonym">Conferva siliculosa</name>
    <dbReference type="NCBI Taxonomy" id="2880"/>
    <lineage>
        <taxon>Eukaryota</taxon>
        <taxon>Sar</taxon>
        <taxon>Stramenopiles</taxon>
        <taxon>Ochrophyta</taxon>
        <taxon>PX clade</taxon>
        <taxon>Phaeophyceae</taxon>
        <taxon>Ectocarpales</taxon>
        <taxon>Ectocarpaceae</taxon>
        <taxon>Ectocarpus</taxon>
    </lineage>
</organism>
<comment type="catalytic activity">
    <reaction evidence="16">
        <text>L-threonyl-[protein] + ATP = O-phospho-L-threonyl-[protein] + ADP + H(+)</text>
        <dbReference type="Rhea" id="RHEA:46608"/>
        <dbReference type="Rhea" id="RHEA-COMP:11060"/>
        <dbReference type="Rhea" id="RHEA-COMP:11605"/>
        <dbReference type="ChEBI" id="CHEBI:15378"/>
        <dbReference type="ChEBI" id="CHEBI:30013"/>
        <dbReference type="ChEBI" id="CHEBI:30616"/>
        <dbReference type="ChEBI" id="CHEBI:61977"/>
        <dbReference type="ChEBI" id="CHEBI:456216"/>
        <dbReference type="EC" id="2.7.11.1"/>
    </reaction>
</comment>
<evidence type="ECO:0000256" key="7">
    <source>
        <dbReference type="ARBA" id="ARBA00022692"/>
    </source>
</evidence>
<comment type="catalytic activity">
    <reaction evidence="17">
        <text>L-seryl-[protein] + ATP = O-phospho-L-seryl-[protein] + ADP + H(+)</text>
        <dbReference type="Rhea" id="RHEA:17989"/>
        <dbReference type="Rhea" id="RHEA-COMP:9863"/>
        <dbReference type="Rhea" id="RHEA-COMP:11604"/>
        <dbReference type="ChEBI" id="CHEBI:15378"/>
        <dbReference type="ChEBI" id="CHEBI:29999"/>
        <dbReference type="ChEBI" id="CHEBI:30616"/>
        <dbReference type="ChEBI" id="CHEBI:83421"/>
        <dbReference type="ChEBI" id="CHEBI:456216"/>
        <dbReference type="EC" id="2.7.11.1"/>
    </reaction>
</comment>
<reference evidence="18 19" key="1">
    <citation type="journal article" date="2010" name="Nature">
        <title>The Ectocarpus genome and the independent evolution of multicellularity in brown algae.</title>
        <authorList>
            <person name="Cock J.M."/>
            <person name="Sterck L."/>
            <person name="Rouze P."/>
            <person name="Scornet D."/>
            <person name="Allen A.E."/>
            <person name="Amoutzias G."/>
            <person name="Anthouard V."/>
            <person name="Artiguenave F."/>
            <person name="Aury J.M."/>
            <person name="Badger J.H."/>
            <person name="Beszteri B."/>
            <person name="Billiau K."/>
            <person name="Bonnet E."/>
            <person name="Bothwell J.H."/>
            <person name="Bowler C."/>
            <person name="Boyen C."/>
            <person name="Brownlee C."/>
            <person name="Carrano C.J."/>
            <person name="Charrier B."/>
            <person name="Cho G.Y."/>
            <person name="Coelho S.M."/>
            <person name="Collen J."/>
            <person name="Corre E."/>
            <person name="Da Silva C."/>
            <person name="Delage L."/>
            <person name="Delaroque N."/>
            <person name="Dittami S.M."/>
            <person name="Doulbeau S."/>
            <person name="Elias M."/>
            <person name="Farnham G."/>
            <person name="Gachon C.M."/>
            <person name="Gschloessl B."/>
            <person name="Heesch S."/>
            <person name="Jabbari K."/>
            <person name="Jubin C."/>
            <person name="Kawai H."/>
            <person name="Kimura K."/>
            <person name="Kloareg B."/>
            <person name="Kupper F.C."/>
            <person name="Lang D."/>
            <person name="Le Bail A."/>
            <person name="Leblanc C."/>
            <person name="Lerouge P."/>
            <person name="Lohr M."/>
            <person name="Lopez P.J."/>
            <person name="Martens C."/>
            <person name="Maumus F."/>
            <person name="Michel G."/>
            <person name="Miranda-Saavedra D."/>
            <person name="Morales J."/>
            <person name="Moreau H."/>
            <person name="Motomura T."/>
            <person name="Nagasato C."/>
            <person name="Napoli C.A."/>
            <person name="Nelson D.R."/>
            <person name="Nyvall-Collen P."/>
            <person name="Peters A.F."/>
            <person name="Pommier C."/>
            <person name="Potin P."/>
            <person name="Poulain J."/>
            <person name="Quesneville H."/>
            <person name="Read B."/>
            <person name="Rensing S.A."/>
            <person name="Ritter A."/>
            <person name="Rousvoal S."/>
            <person name="Samanta M."/>
            <person name="Samson G."/>
            <person name="Schroeder D.C."/>
            <person name="Segurens B."/>
            <person name="Strittmatter M."/>
            <person name="Tonon T."/>
            <person name="Tregear J.W."/>
            <person name="Valentin K."/>
            <person name="von Dassow P."/>
            <person name="Yamagishi T."/>
            <person name="Van de Peer Y."/>
            <person name="Wincker P."/>
        </authorList>
    </citation>
    <scope>NUCLEOTIDE SEQUENCE [LARGE SCALE GENOMIC DNA]</scope>
    <source>
        <strain evidence="19">Ec32 / CCAP1310/4</strain>
    </source>
</reference>
<dbReference type="PANTHER" id="PTHR27004">
    <property type="entry name" value="RECEPTOR-LIKE PROTEIN 12 ISOFORM X1"/>
    <property type="match status" value="1"/>
</dbReference>
<evidence type="ECO:0000256" key="10">
    <source>
        <dbReference type="ARBA" id="ARBA00022741"/>
    </source>
</evidence>
<dbReference type="PRINTS" id="PR00019">
    <property type="entry name" value="LEURICHRPT"/>
</dbReference>
<keyword evidence="6" id="KW-0808">Transferase</keyword>
<evidence type="ECO:0000256" key="16">
    <source>
        <dbReference type="ARBA" id="ARBA00047899"/>
    </source>
</evidence>
<evidence type="ECO:0000256" key="15">
    <source>
        <dbReference type="ARBA" id="ARBA00023180"/>
    </source>
</evidence>
<evidence type="ECO:0000256" key="12">
    <source>
        <dbReference type="ARBA" id="ARBA00022989"/>
    </source>
</evidence>
<evidence type="ECO:0000256" key="4">
    <source>
        <dbReference type="ARBA" id="ARBA00022553"/>
    </source>
</evidence>
<evidence type="ECO:0000256" key="5">
    <source>
        <dbReference type="ARBA" id="ARBA00022614"/>
    </source>
</evidence>
<dbReference type="OMA" id="HANNFKG"/>
<evidence type="ECO:0000256" key="1">
    <source>
        <dbReference type="ARBA" id="ARBA00004251"/>
    </source>
</evidence>
<dbReference type="Gene3D" id="3.80.10.10">
    <property type="entry name" value="Ribonuclease Inhibitor"/>
    <property type="match status" value="2"/>
</dbReference>